<dbReference type="PANTHER" id="PTHR48111">
    <property type="entry name" value="REGULATOR OF RPOS"/>
    <property type="match status" value="1"/>
</dbReference>
<dbReference type="Pfam" id="PF00486">
    <property type="entry name" value="Trans_reg_C"/>
    <property type="match status" value="1"/>
</dbReference>
<evidence type="ECO:0000259" key="11">
    <source>
        <dbReference type="PROSITE" id="PS51755"/>
    </source>
</evidence>
<dbReference type="InterPro" id="IPR039420">
    <property type="entry name" value="WalR-like"/>
</dbReference>
<dbReference type="GO" id="GO:0000976">
    <property type="term" value="F:transcription cis-regulatory region binding"/>
    <property type="evidence" value="ECO:0007669"/>
    <property type="project" value="TreeGrafter"/>
</dbReference>
<reference evidence="13" key="1">
    <citation type="journal article" date="2016" name="Front. Microbiol.">
        <title>Complete Genome Sequence of Clostridium estertheticum DSM 8809, a Microbe Identified in Spoiled Vacuum Packed Beef.</title>
        <authorList>
            <person name="Yu Z."/>
            <person name="Gunn L."/>
            <person name="Brennan E."/>
            <person name="Reid R."/>
            <person name="Wall P.G."/>
            <person name="Gaora O.P."/>
            <person name="Hurley D."/>
            <person name="Bolton D."/>
            <person name="Fanning S."/>
        </authorList>
    </citation>
    <scope>NUCLEOTIDE SEQUENCE [LARGE SCALE GENOMIC DNA]</scope>
    <source>
        <strain evidence="13">DSM 8809</strain>
    </source>
</reference>
<name>A0A1J0GDF4_9CLOT</name>
<keyword evidence="6" id="KW-0804">Transcription</keyword>
<evidence type="ECO:0000256" key="4">
    <source>
        <dbReference type="ARBA" id="ARBA00023015"/>
    </source>
</evidence>
<dbReference type="InterPro" id="IPR036388">
    <property type="entry name" value="WH-like_DNA-bd_sf"/>
</dbReference>
<dbReference type="GO" id="GO:0005829">
    <property type="term" value="C:cytosol"/>
    <property type="evidence" value="ECO:0007669"/>
    <property type="project" value="TreeGrafter"/>
</dbReference>
<evidence type="ECO:0000256" key="7">
    <source>
        <dbReference type="ARBA" id="ARBA00024867"/>
    </source>
</evidence>
<dbReference type="Gene3D" id="3.40.50.2300">
    <property type="match status" value="1"/>
</dbReference>
<feature type="modified residue" description="4-aspartylphosphate" evidence="8">
    <location>
        <position position="55"/>
    </location>
</feature>
<dbReference type="CDD" id="cd00383">
    <property type="entry name" value="trans_reg_C"/>
    <property type="match status" value="1"/>
</dbReference>
<protein>
    <recommendedName>
        <fullName evidence="1">Stage 0 sporulation protein A homolog</fullName>
    </recommendedName>
</protein>
<evidence type="ECO:0000256" key="3">
    <source>
        <dbReference type="ARBA" id="ARBA00023012"/>
    </source>
</evidence>
<comment type="function">
    <text evidence="7">May play the central regulatory role in sporulation. It may be an element of the effector pathway responsible for the activation of sporulation genes in response to nutritional stress. Spo0A may act in concert with spo0H (a sigma factor) to control the expression of some genes that are critical to the sporulation process.</text>
</comment>
<dbReference type="GO" id="GO:0032993">
    <property type="term" value="C:protein-DNA complex"/>
    <property type="evidence" value="ECO:0007669"/>
    <property type="project" value="TreeGrafter"/>
</dbReference>
<dbReference type="PROSITE" id="PS50110">
    <property type="entry name" value="RESPONSE_REGULATORY"/>
    <property type="match status" value="1"/>
</dbReference>
<dbReference type="GO" id="GO:0000156">
    <property type="term" value="F:phosphorelay response regulator activity"/>
    <property type="evidence" value="ECO:0007669"/>
    <property type="project" value="TreeGrafter"/>
</dbReference>
<dbReference type="SMART" id="SM00448">
    <property type="entry name" value="REC"/>
    <property type="match status" value="1"/>
</dbReference>
<dbReference type="InterPro" id="IPR011006">
    <property type="entry name" value="CheY-like_superfamily"/>
</dbReference>
<keyword evidence="3" id="KW-0902">Two-component regulatory system</keyword>
<evidence type="ECO:0000256" key="1">
    <source>
        <dbReference type="ARBA" id="ARBA00018672"/>
    </source>
</evidence>
<dbReference type="Gene3D" id="6.10.250.690">
    <property type="match status" value="1"/>
</dbReference>
<evidence type="ECO:0000256" key="6">
    <source>
        <dbReference type="ARBA" id="ARBA00023163"/>
    </source>
</evidence>
<dbReference type="Pfam" id="PF00072">
    <property type="entry name" value="Response_reg"/>
    <property type="match status" value="1"/>
</dbReference>
<dbReference type="PROSITE" id="PS51755">
    <property type="entry name" value="OMPR_PHOB"/>
    <property type="match status" value="1"/>
</dbReference>
<dbReference type="Gene3D" id="1.10.10.10">
    <property type="entry name" value="Winged helix-like DNA-binding domain superfamily/Winged helix DNA-binding domain"/>
    <property type="match status" value="1"/>
</dbReference>
<keyword evidence="4" id="KW-0805">Transcription regulation</keyword>
<dbReference type="FunFam" id="1.10.10.10:FF:000018">
    <property type="entry name" value="DNA-binding response regulator ResD"/>
    <property type="match status" value="1"/>
</dbReference>
<proteinExistence type="predicted"/>
<dbReference type="PANTHER" id="PTHR48111:SF2">
    <property type="entry name" value="RESPONSE REGULATOR SAER"/>
    <property type="match status" value="1"/>
</dbReference>
<dbReference type="InterPro" id="IPR001789">
    <property type="entry name" value="Sig_transdc_resp-reg_receiver"/>
</dbReference>
<sequence length="234" mass="26903">MDKRAKILVVEDENDINKLLCTMLENKRYRTRAAFSGTEALMCVENEWWDMILLDLMIPGISGEAVIVKIREITKAPIIVISAKTFKKTKVELLEKGADDFICKPFDLDEVVARVNSNLRRYLEFCTNEKNKNRDNILSYKDISLNIESKEVKVGQNIVTLTAKEFALLKLLLTNPNKVYSKSNIFESIWGEEFSGDDNTVNVHVSRLRKKLSIANNSQDYIETIWAMGYKLKK</sequence>
<dbReference type="GO" id="GO:0006355">
    <property type="term" value="P:regulation of DNA-templated transcription"/>
    <property type="evidence" value="ECO:0007669"/>
    <property type="project" value="InterPro"/>
</dbReference>
<feature type="domain" description="OmpR/PhoB-type" evidence="11">
    <location>
        <begin position="135"/>
        <end position="234"/>
    </location>
</feature>
<dbReference type="RefSeq" id="WP_071611223.1">
    <property type="nucleotide sequence ID" value="NZ_CP015756.1"/>
</dbReference>
<feature type="DNA-binding region" description="OmpR/PhoB-type" evidence="9">
    <location>
        <begin position="135"/>
        <end position="234"/>
    </location>
</feature>
<evidence type="ECO:0000256" key="8">
    <source>
        <dbReference type="PROSITE-ProRule" id="PRU00169"/>
    </source>
</evidence>
<evidence type="ECO:0000256" key="9">
    <source>
        <dbReference type="PROSITE-ProRule" id="PRU01091"/>
    </source>
</evidence>
<dbReference type="KEGG" id="ceu:A7L45_02005"/>
<keyword evidence="13" id="KW-1185">Reference proteome</keyword>
<dbReference type="OrthoDB" id="1655504at2"/>
<evidence type="ECO:0000313" key="13">
    <source>
        <dbReference type="Proteomes" id="UP000182569"/>
    </source>
</evidence>
<evidence type="ECO:0000259" key="10">
    <source>
        <dbReference type="PROSITE" id="PS50110"/>
    </source>
</evidence>
<evidence type="ECO:0000256" key="5">
    <source>
        <dbReference type="ARBA" id="ARBA00023125"/>
    </source>
</evidence>
<organism evidence="12 13">
    <name type="scientific">Clostridium estertheticum subsp. estertheticum</name>
    <dbReference type="NCBI Taxonomy" id="1552"/>
    <lineage>
        <taxon>Bacteria</taxon>
        <taxon>Bacillati</taxon>
        <taxon>Bacillota</taxon>
        <taxon>Clostridia</taxon>
        <taxon>Eubacteriales</taxon>
        <taxon>Clostridiaceae</taxon>
        <taxon>Clostridium</taxon>
    </lineage>
</organism>
<feature type="domain" description="Response regulatory" evidence="10">
    <location>
        <begin position="6"/>
        <end position="119"/>
    </location>
</feature>
<evidence type="ECO:0000313" key="12">
    <source>
        <dbReference type="EMBL" id="APC38926.1"/>
    </source>
</evidence>
<dbReference type="InterPro" id="IPR001867">
    <property type="entry name" value="OmpR/PhoB-type_DNA-bd"/>
</dbReference>
<dbReference type="AlphaFoldDB" id="A0A1J0GDF4"/>
<dbReference type="STRING" id="1552.A7L45_02005"/>
<dbReference type="SUPFAM" id="SSF52172">
    <property type="entry name" value="CheY-like"/>
    <property type="match status" value="1"/>
</dbReference>
<keyword evidence="5 9" id="KW-0238">DNA-binding</keyword>
<evidence type="ECO:0000256" key="2">
    <source>
        <dbReference type="ARBA" id="ARBA00022553"/>
    </source>
</evidence>
<gene>
    <name evidence="12" type="ORF">A7L45_02005</name>
</gene>
<keyword evidence="2 8" id="KW-0597">Phosphoprotein</keyword>
<dbReference type="Proteomes" id="UP000182569">
    <property type="component" value="Chromosome"/>
</dbReference>
<dbReference type="SMART" id="SM00862">
    <property type="entry name" value="Trans_reg_C"/>
    <property type="match status" value="1"/>
</dbReference>
<dbReference type="EMBL" id="CP015756">
    <property type="protein sequence ID" value="APC38926.1"/>
    <property type="molecule type" value="Genomic_DNA"/>
</dbReference>
<accession>A0A1J0GDF4</accession>